<dbReference type="InterPro" id="IPR000620">
    <property type="entry name" value="EamA_dom"/>
</dbReference>
<keyword evidence="5 6" id="KW-0472">Membrane</keyword>
<evidence type="ECO:0000256" key="3">
    <source>
        <dbReference type="ARBA" id="ARBA00022692"/>
    </source>
</evidence>
<keyword evidence="9" id="KW-1185">Reference proteome</keyword>
<dbReference type="GO" id="GO:0016020">
    <property type="term" value="C:membrane"/>
    <property type="evidence" value="ECO:0007669"/>
    <property type="project" value="UniProtKB-SubCell"/>
</dbReference>
<dbReference type="InterPro" id="IPR050638">
    <property type="entry name" value="AA-Vitamin_Transporters"/>
</dbReference>
<feature type="transmembrane region" description="Helical" evidence="6">
    <location>
        <begin position="219"/>
        <end position="239"/>
    </location>
</feature>
<comment type="similarity">
    <text evidence="2">Belongs to the EamA transporter family.</text>
</comment>
<evidence type="ECO:0000256" key="6">
    <source>
        <dbReference type="SAM" id="Phobius"/>
    </source>
</evidence>
<name>A0A553V1Q1_9DEIO</name>
<evidence type="ECO:0000256" key="5">
    <source>
        <dbReference type="ARBA" id="ARBA00023136"/>
    </source>
</evidence>
<sequence>MPPTPAAASASNTQASGWWWAGLGMLCFSFTLPATRLAVPEFGSYLIGFGRSALAGVLALGLLLLLKEKRPERRHWLGLGVVALGTVFGFSVFSALALRSVPSSHGAVVVGLLPAATAIAAVLLTRERPRAAFWVVCALGVVAVLVFAVVQGAGQVAAGDIYLLLAVIFAAAGYAEGGRLAREMGGWRVVSWALAFSLPITLIATWLSPWPAQMPSVTAWAAFGYVSVFSVFLGFFAWYKGLALGGVARAGQVQLLQPVLTVAWSALLLGEHIGWPTVVAALLVVGIALLSRLTR</sequence>
<dbReference type="PANTHER" id="PTHR32322:SF2">
    <property type="entry name" value="EAMA DOMAIN-CONTAINING PROTEIN"/>
    <property type="match status" value="1"/>
</dbReference>
<gene>
    <name evidence="8" type="ORF">FNU79_06850</name>
</gene>
<feature type="transmembrane region" description="Helical" evidence="6">
    <location>
        <begin position="156"/>
        <end position="175"/>
    </location>
</feature>
<feature type="transmembrane region" description="Helical" evidence="6">
    <location>
        <begin position="273"/>
        <end position="291"/>
    </location>
</feature>
<keyword evidence="4 6" id="KW-1133">Transmembrane helix</keyword>
<reference evidence="8 9" key="1">
    <citation type="submission" date="2019-07" db="EMBL/GenBank/DDBJ databases">
        <title>Deinococcus detaillus sp. nov., isolated from humus soil in Antarctica.</title>
        <authorList>
            <person name="Zhang K."/>
        </authorList>
    </citation>
    <scope>NUCLEOTIDE SEQUENCE [LARGE SCALE GENOMIC DNA]</scope>
    <source>
        <strain evidence="8 9">H1</strain>
    </source>
</reference>
<feature type="transmembrane region" description="Helical" evidence="6">
    <location>
        <begin position="104"/>
        <end position="124"/>
    </location>
</feature>
<evidence type="ECO:0000256" key="1">
    <source>
        <dbReference type="ARBA" id="ARBA00004141"/>
    </source>
</evidence>
<dbReference type="PANTHER" id="PTHR32322">
    <property type="entry name" value="INNER MEMBRANE TRANSPORTER"/>
    <property type="match status" value="1"/>
</dbReference>
<accession>A0A553V1Q1</accession>
<dbReference type="OrthoDB" id="9784288at2"/>
<comment type="caution">
    <text evidence="8">The sequence shown here is derived from an EMBL/GenBank/DDBJ whole genome shotgun (WGS) entry which is preliminary data.</text>
</comment>
<organism evidence="8 9">
    <name type="scientific">Deinococcus detaillensis</name>
    <dbReference type="NCBI Taxonomy" id="2592048"/>
    <lineage>
        <taxon>Bacteria</taxon>
        <taxon>Thermotogati</taxon>
        <taxon>Deinococcota</taxon>
        <taxon>Deinococci</taxon>
        <taxon>Deinococcales</taxon>
        <taxon>Deinococcaceae</taxon>
        <taxon>Deinococcus</taxon>
    </lineage>
</organism>
<protein>
    <submittedName>
        <fullName evidence="8">DMT family transporter</fullName>
    </submittedName>
</protein>
<evidence type="ECO:0000256" key="2">
    <source>
        <dbReference type="ARBA" id="ARBA00007362"/>
    </source>
</evidence>
<comment type="subcellular location">
    <subcellularLocation>
        <location evidence="1">Membrane</location>
        <topology evidence="1">Multi-pass membrane protein</topology>
    </subcellularLocation>
</comment>
<feature type="transmembrane region" description="Helical" evidence="6">
    <location>
        <begin position="187"/>
        <end position="207"/>
    </location>
</feature>
<dbReference type="EMBL" id="VKDB01000005">
    <property type="protein sequence ID" value="TSA86376.1"/>
    <property type="molecule type" value="Genomic_DNA"/>
</dbReference>
<proteinExistence type="inferred from homology"/>
<feature type="transmembrane region" description="Helical" evidence="6">
    <location>
        <begin position="77"/>
        <end position="98"/>
    </location>
</feature>
<evidence type="ECO:0000313" key="9">
    <source>
        <dbReference type="Proteomes" id="UP000316092"/>
    </source>
</evidence>
<keyword evidence="3 6" id="KW-0812">Transmembrane</keyword>
<feature type="transmembrane region" description="Helical" evidence="6">
    <location>
        <begin position="45"/>
        <end position="65"/>
    </location>
</feature>
<dbReference type="RefSeq" id="WP_143720144.1">
    <property type="nucleotide sequence ID" value="NZ_VKDB01000005.1"/>
</dbReference>
<feature type="transmembrane region" description="Helical" evidence="6">
    <location>
        <begin position="246"/>
        <end position="267"/>
    </location>
</feature>
<dbReference type="SUPFAM" id="SSF103481">
    <property type="entry name" value="Multidrug resistance efflux transporter EmrE"/>
    <property type="match status" value="2"/>
</dbReference>
<feature type="domain" description="EamA" evidence="7">
    <location>
        <begin position="17"/>
        <end position="147"/>
    </location>
</feature>
<evidence type="ECO:0000256" key="4">
    <source>
        <dbReference type="ARBA" id="ARBA00022989"/>
    </source>
</evidence>
<feature type="domain" description="EamA" evidence="7">
    <location>
        <begin position="158"/>
        <end position="290"/>
    </location>
</feature>
<feature type="transmembrane region" description="Helical" evidence="6">
    <location>
        <begin position="18"/>
        <end position="39"/>
    </location>
</feature>
<dbReference type="InterPro" id="IPR037185">
    <property type="entry name" value="EmrE-like"/>
</dbReference>
<feature type="transmembrane region" description="Helical" evidence="6">
    <location>
        <begin position="131"/>
        <end position="150"/>
    </location>
</feature>
<evidence type="ECO:0000259" key="7">
    <source>
        <dbReference type="Pfam" id="PF00892"/>
    </source>
</evidence>
<dbReference type="AlphaFoldDB" id="A0A553V1Q1"/>
<evidence type="ECO:0000313" key="8">
    <source>
        <dbReference type="EMBL" id="TSA86376.1"/>
    </source>
</evidence>
<dbReference type="Proteomes" id="UP000316092">
    <property type="component" value="Unassembled WGS sequence"/>
</dbReference>
<dbReference type="Pfam" id="PF00892">
    <property type="entry name" value="EamA"/>
    <property type="match status" value="2"/>
</dbReference>